<dbReference type="GO" id="GO:0004177">
    <property type="term" value="F:aminopeptidase activity"/>
    <property type="evidence" value="ECO:0007669"/>
    <property type="project" value="UniProtKB-KW"/>
</dbReference>
<evidence type="ECO:0000256" key="7">
    <source>
        <dbReference type="ARBA" id="ARBA00022833"/>
    </source>
</evidence>
<accession>A0AAD7G999</accession>
<comment type="caution">
    <text evidence="11">The sequence shown here is derived from an EMBL/GenBank/DDBJ whole genome shotgun (WGS) entry which is preliminary data.</text>
</comment>
<keyword evidence="4 9" id="KW-0479">Metal-binding</keyword>
<evidence type="ECO:0000313" key="12">
    <source>
        <dbReference type="Proteomes" id="UP001221757"/>
    </source>
</evidence>
<dbReference type="Pfam" id="PF04389">
    <property type="entry name" value="Peptidase_M28"/>
    <property type="match status" value="1"/>
</dbReference>
<evidence type="ECO:0000259" key="10">
    <source>
        <dbReference type="Pfam" id="PF04389"/>
    </source>
</evidence>
<evidence type="ECO:0000256" key="8">
    <source>
        <dbReference type="ARBA" id="ARBA00043962"/>
    </source>
</evidence>
<keyword evidence="5 9" id="KW-0732">Signal</keyword>
<dbReference type="Proteomes" id="UP001221757">
    <property type="component" value="Unassembled WGS sequence"/>
</dbReference>
<dbReference type="EMBL" id="JARKIE010000124">
    <property type="protein sequence ID" value="KAJ7680050.1"/>
    <property type="molecule type" value="Genomic_DNA"/>
</dbReference>
<feature type="chain" id="PRO_5041776955" description="Peptide hydrolase" evidence="9">
    <location>
        <begin position="19"/>
        <end position="393"/>
    </location>
</feature>
<dbReference type="EC" id="3.4.-.-" evidence="9"/>
<evidence type="ECO:0000256" key="2">
    <source>
        <dbReference type="ARBA" id="ARBA00022438"/>
    </source>
</evidence>
<dbReference type="Gene3D" id="3.40.630.10">
    <property type="entry name" value="Zn peptidases"/>
    <property type="match status" value="1"/>
</dbReference>
<evidence type="ECO:0000256" key="1">
    <source>
        <dbReference type="ARBA" id="ARBA00001947"/>
    </source>
</evidence>
<evidence type="ECO:0000256" key="5">
    <source>
        <dbReference type="ARBA" id="ARBA00022729"/>
    </source>
</evidence>
<dbReference type="PANTHER" id="PTHR12147:SF56">
    <property type="entry name" value="AMINOPEPTIDASE YDR415C-RELATED"/>
    <property type="match status" value="1"/>
</dbReference>
<evidence type="ECO:0000256" key="6">
    <source>
        <dbReference type="ARBA" id="ARBA00022801"/>
    </source>
</evidence>
<gene>
    <name evidence="11" type="ORF">B0H17DRAFT_1077205</name>
</gene>
<keyword evidence="2" id="KW-0031">Aminopeptidase</keyword>
<sequence length="393" mass="43639">MRFSFFPSTIALASSVVAQSNPGQIPFSSNGVVSDDRSNLSEDFELDALRLVQFSADDIEPTWMTERQKLEAKAQGMHFMDITDTPFLGWSKKKQFSYPAPNSTIVDGVLSGLSKTETRANLEHFTSYHTRYYDSETGKASSEWLYAKILGYTDELASEEQKQLISVKPIKHPWKQNSIVIRLAPLNASDSDPIVILGAHIDSINHDGPSLAAPGAGDDGSGTVTILEAYRALLLGNYLPVSPLEFHFYAGEEGGLRGSQALASSYEEVGKEVKGMVQFDMTAWHEAGTREEIAIMTNDVDAALTEFLILLVDRYLDIPWVKDHYPPGPRSDHVSWTKAGYQSSHPLEGRFKHTNSHIHGVEDRIDISPEFSFDHMLQFSKLAVAFAIELSSY</sequence>
<keyword evidence="3 9" id="KW-0645">Protease</keyword>
<comment type="cofactor">
    <cofactor evidence="1">
        <name>Zn(2+)</name>
        <dbReference type="ChEBI" id="CHEBI:29105"/>
    </cofactor>
</comment>
<dbReference type="InterPro" id="IPR007484">
    <property type="entry name" value="Peptidase_M28"/>
</dbReference>
<dbReference type="PANTHER" id="PTHR12147">
    <property type="entry name" value="METALLOPEPTIDASE M28 FAMILY MEMBER"/>
    <property type="match status" value="1"/>
</dbReference>
<dbReference type="GO" id="GO:0046872">
    <property type="term" value="F:metal ion binding"/>
    <property type="evidence" value="ECO:0007669"/>
    <property type="project" value="UniProtKB-KW"/>
</dbReference>
<organism evidence="11 12">
    <name type="scientific">Mycena rosella</name>
    <name type="common">Pink bonnet</name>
    <name type="synonym">Agaricus rosellus</name>
    <dbReference type="NCBI Taxonomy" id="1033263"/>
    <lineage>
        <taxon>Eukaryota</taxon>
        <taxon>Fungi</taxon>
        <taxon>Dikarya</taxon>
        <taxon>Basidiomycota</taxon>
        <taxon>Agaricomycotina</taxon>
        <taxon>Agaricomycetes</taxon>
        <taxon>Agaricomycetidae</taxon>
        <taxon>Agaricales</taxon>
        <taxon>Marasmiineae</taxon>
        <taxon>Mycenaceae</taxon>
        <taxon>Mycena</taxon>
    </lineage>
</organism>
<evidence type="ECO:0000256" key="3">
    <source>
        <dbReference type="ARBA" id="ARBA00022670"/>
    </source>
</evidence>
<reference evidence="11" key="1">
    <citation type="submission" date="2023-03" db="EMBL/GenBank/DDBJ databases">
        <title>Massive genome expansion in bonnet fungi (Mycena s.s.) driven by repeated elements and novel gene families across ecological guilds.</title>
        <authorList>
            <consortium name="Lawrence Berkeley National Laboratory"/>
            <person name="Harder C.B."/>
            <person name="Miyauchi S."/>
            <person name="Viragh M."/>
            <person name="Kuo A."/>
            <person name="Thoen E."/>
            <person name="Andreopoulos B."/>
            <person name="Lu D."/>
            <person name="Skrede I."/>
            <person name="Drula E."/>
            <person name="Henrissat B."/>
            <person name="Morin E."/>
            <person name="Kohler A."/>
            <person name="Barry K."/>
            <person name="LaButti K."/>
            <person name="Morin E."/>
            <person name="Salamov A."/>
            <person name="Lipzen A."/>
            <person name="Mereny Z."/>
            <person name="Hegedus B."/>
            <person name="Baldrian P."/>
            <person name="Stursova M."/>
            <person name="Weitz H."/>
            <person name="Taylor A."/>
            <person name="Grigoriev I.V."/>
            <person name="Nagy L.G."/>
            <person name="Martin F."/>
            <person name="Kauserud H."/>
        </authorList>
    </citation>
    <scope>NUCLEOTIDE SEQUENCE</scope>
    <source>
        <strain evidence="11">CBHHK067</strain>
    </source>
</reference>
<dbReference type="GO" id="GO:0008235">
    <property type="term" value="F:metalloexopeptidase activity"/>
    <property type="evidence" value="ECO:0007669"/>
    <property type="project" value="InterPro"/>
</dbReference>
<feature type="signal peptide" evidence="9">
    <location>
        <begin position="1"/>
        <end position="18"/>
    </location>
</feature>
<dbReference type="InterPro" id="IPR045175">
    <property type="entry name" value="M28_fam"/>
</dbReference>
<evidence type="ECO:0000313" key="11">
    <source>
        <dbReference type="EMBL" id="KAJ7680050.1"/>
    </source>
</evidence>
<protein>
    <recommendedName>
        <fullName evidence="9">Peptide hydrolase</fullName>
        <ecNumber evidence="9">3.4.-.-</ecNumber>
    </recommendedName>
</protein>
<dbReference type="GO" id="GO:0006508">
    <property type="term" value="P:proteolysis"/>
    <property type="evidence" value="ECO:0007669"/>
    <property type="project" value="UniProtKB-KW"/>
</dbReference>
<proteinExistence type="inferred from homology"/>
<keyword evidence="12" id="KW-1185">Reference proteome</keyword>
<name>A0AAD7G999_MYCRO</name>
<dbReference type="AlphaFoldDB" id="A0AAD7G999"/>
<comment type="similarity">
    <text evidence="8">Belongs to the peptidase M28 family. M28E subfamily.</text>
</comment>
<evidence type="ECO:0000256" key="4">
    <source>
        <dbReference type="ARBA" id="ARBA00022723"/>
    </source>
</evidence>
<keyword evidence="7 9" id="KW-0862">Zinc</keyword>
<feature type="domain" description="Peptidase M28" evidence="10">
    <location>
        <begin position="186"/>
        <end position="375"/>
    </location>
</feature>
<keyword evidence="6 9" id="KW-0378">Hydrolase</keyword>
<dbReference type="SUPFAM" id="SSF53187">
    <property type="entry name" value="Zn-dependent exopeptidases"/>
    <property type="match status" value="1"/>
</dbReference>
<evidence type="ECO:0000256" key="9">
    <source>
        <dbReference type="RuleBase" id="RU361240"/>
    </source>
</evidence>